<dbReference type="PANTHER" id="PTHR30572">
    <property type="entry name" value="MEMBRANE COMPONENT OF TRANSPORTER-RELATED"/>
    <property type="match status" value="1"/>
</dbReference>
<keyword evidence="4 6" id="KW-1133">Transmembrane helix</keyword>
<evidence type="ECO:0000313" key="9">
    <source>
        <dbReference type="EMBL" id="MBC3758342.1"/>
    </source>
</evidence>
<evidence type="ECO:0000256" key="4">
    <source>
        <dbReference type="ARBA" id="ARBA00022989"/>
    </source>
</evidence>
<evidence type="ECO:0000256" key="1">
    <source>
        <dbReference type="ARBA" id="ARBA00004651"/>
    </source>
</evidence>
<dbReference type="InterPro" id="IPR025857">
    <property type="entry name" value="MacB_PCD"/>
</dbReference>
<protein>
    <submittedName>
        <fullName evidence="9">ABC transporter permease</fullName>
    </submittedName>
</protein>
<organism evidence="9 10">
    <name type="scientific">Hyunsoonleella aquatilis</name>
    <dbReference type="NCBI Taxonomy" id="2762758"/>
    <lineage>
        <taxon>Bacteria</taxon>
        <taxon>Pseudomonadati</taxon>
        <taxon>Bacteroidota</taxon>
        <taxon>Flavobacteriia</taxon>
        <taxon>Flavobacteriales</taxon>
        <taxon>Flavobacteriaceae</taxon>
    </lineage>
</organism>
<gene>
    <name evidence="9" type="ORF">H7U19_08005</name>
</gene>
<accession>A0A923HH81</accession>
<feature type="transmembrane region" description="Helical" evidence="6">
    <location>
        <begin position="339"/>
        <end position="361"/>
    </location>
</feature>
<dbReference type="PROSITE" id="PS51257">
    <property type="entry name" value="PROKAR_LIPOPROTEIN"/>
    <property type="match status" value="1"/>
</dbReference>
<feature type="transmembrane region" description="Helical" evidence="6">
    <location>
        <begin position="688"/>
        <end position="712"/>
    </location>
</feature>
<evidence type="ECO:0000259" key="8">
    <source>
        <dbReference type="Pfam" id="PF12704"/>
    </source>
</evidence>
<dbReference type="GO" id="GO:0022857">
    <property type="term" value="F:transmembrane transporter activity"/>
    <property type="evidence" value="ECO:0007669"/>
    <property type="project" value="TreeGrafter"/>
</dbReference>
<dbReference type="InterPro" id="IPR050250">
    <property type="entry name" value="Macrolide_Exporter_MacB"/>
</dbReference>
<keyword evidence="5 6" id="KW-0472">Membrane</keyword>
<feature type="transmembrane region" description="Helical" evidence="6">
    <location>
        <begin position="21"/>
        <end position="43"/>
    </location>
</feature>
<feature type="domain" description="ABC3 transporter permease C-terminal" evidence="7">
    <location>
        <begin position="691"/>
        <end position="804"/>
    </location>
</feature>
<evidence type="ECO:0000256" key="5">
    <source>
        <dbReference type="ARBA" id="ARBA00023136"/>
    </source>
</evidence>
<dbReference type="RefSeq" id="WP_186561075.1">
    <property type="nucleotide sequence ID" value="NZ_JACNMF010000002.1"/>
</dbReference>
<dbReference type="PANTHER" id="PTHR30572:SF18">
    <property type="entry name" value="ABC-TYPE MACROLIDE FAMILY EXPORT SYSTEM PERMEASE COMPONENT 2"/>
    <property type="match status" value="1"/>
</dbReference>
<feature type="transmembrane region" description="Helical" evidence="6">
    <location>
        <begin position="285"/>
        <end position="312"/>
    </location>
</feature>
<feature type="domain" description="MacB-like periplasmic core" evidence="8">
    <location>
        <begin position="20"/>
        <end position="240"/>
    </location>
</feature>
<evidence type="ECO:0000313" key="10">
    <source>
        <dbReference type="Proteomes" id="UP000656244"/>
    </source>
</evidence>
<feature type="transmembrane region" description="Helical" evidence="6">
    <location>
        <begin position="777"/>
        <end position="797"/>
    </location>
</feature>
<evidence type="ECO:0000256" key="2">
    <source>
        <dbReference type="ARBA" id="ARBA00022475"/>
    </source>
</evidence>
<dbReference type="GO" id="GO:0005886">
    <property type="term" value="C:plasma membrane"/>
    <property type="evidence" value="ECO:0007669"/>
    <property type="project" value="UniProtKB-SubCell"/>
</dbReference>
<keyword evidence="3 6" id="KW-0812">Transmembrane</keyword>
<dbReference type="AlphaFoldDB" id="A0A923HH81"/>
<feature type="transmembrane region" description="Helical" evidence="6">
    <location>
        <begin position="428"/>
        <end position="448"/>
    </location>
</feature>
<feature type="transmembrane region" description="Helical" evidence="6">
    <location>
        <begin position="732"/>
        <end position="757"/>
    </location>
</feature>
<comment type="subcellular location">
    <subcellularLocation>
        <location evidence="1">Cell membrane</location>
        <topology evidence="1">Multi-pass membrane protein</topology>
    </subcellularLocation>
</comment>
<sequence length="811" mass="92509">MISNYLKIALRNFKKETFFTTINMVGLVLGFSACILILGYLNFETSYENHIEKADSVYRVVTIRHNNKDLVYEGAKGPNRLAQVAPEEIPGINYASRTYREKCLIRTDDKKIANQSVFWVDKDFLKIFKGLLIEGNPDTALDSPLKMVISESKARALFGNKNPIGERVKVNEGMPFVITGIVKDAPKNTHLKYDYLNSLQTFVHYGWMEEEGNWNNNYDYNYVSLDASANPQSVTNSLNQLAKKYVNPEENGGRRLAFKLQPIKDIHLTSNYADEFEINGSLSHIYIILGIGIAILVIVFINFINLNISLILNRVKNIGIRKTIGASKNQLRMQYLTEIFLLNLLALVLSIFITVACHPFLEQLFQVTLSFSFIYIAQFWLYAMLFFVFCIVCIGFYPSVILASFNPITAIKGKIVNGQSNNNRVKRILLSIQFSASIFLTIGAVIVYQQINFMLNSDLGIDTEQVLVMQGPTTLNVTWNDEEQVANKKRRFKRFKEELLKMPSVRNVASCLNVPGEETMGHFNEITVESTGENIQGEIKRRAIDENFFSVYNAKFLAGKNFEPEIGRPKRELIINEKTSKLLGFKHPENAINQIIKRRNRTWKIIGVVADFHVKSLSEPIAPVCFINRHPFEFGYYLAKLNTKDISKSLDMIESKWKSIYPEDPFVTYFSDTYFNKQYAKYQQFGSIFNALTLLAIIIANLGLIAMVSLTVTEKLKEIAVRRILGANSKTVFALISKNFLILIAIASFIAVPLAWYLLKIWLNNFAYQIELKSISFLAPVVVILLISTGNMMYFVLKILRYNPATILREE</sequence>
<name>A0A923HH81_9FLAO</name>
<feature type="transmembrane region" description="Helical" evidence="6">
    <location>
        <begin position="381"/>
        <end position="408"/>
    </location>
</feature>
<evidence type="ECO:0000256" key="6">
    <source>
        <dbReference type="SAM" id="Phobius"/>
    </source>
</evidence>
<reference evidence="9" key="1">
    <citation type="submission" date="2020-08" db="EMBL/GenBank/DDBJ databases">
        <title>Hyunsoonleella sp. strain SJ7 genome sequencing and assembly.</title>
        <authorList>
            <person name="Kim I."/>
        </authorList>
    </citation>
    <scope>NUCLEOTIDE SEQUENCE</scope>
    <source>
        <strain evidence="9">SJ7</strain>
    </source>
</reference>
<proteinExistence type="predicted"/>
<dbReference type="Pfam" id="PF02687">
    <property type="entry name" value="FtsX"/>
    <property type="match status" value="2"/>
</dbReference>
<dbReference type="Proteomes" id="UP000656244">
    <property type="component" value="Unassembled WGS sequence"/>
</dbReference>
<evidence type="ECO:0000259" key="7">
    <source>
        <dbReference type="Pfam" id="PF02687"/>
    </source>
</evidence>
<feature type="domain" description="ABC3 transporter permease C-terminal" evidence="7">
    <location>
        <begin position="291"/>
        <end position="407"/>
    </location>
</feature>
<dbReference type="InterPro" id="IPR003838">
    <property type="entry name" value="ABC3_permease_C"/>
</dbReference>
<dbReference type="EMBL" id="JACNMF010000002">
    <property type="protein sequence ID" value="MBC3758342.1"/>
    <property type="molecule type" value="Genomic_DNA"/>
</dbReference>
<evidence type="ECO:0000256" key="3">
    <source>
        <dbReference type="ARBA" id="ARBA00022692"/>
    </source>
</evidence>
<dbReference type="Pfam" id="PF12704">
    <property type="entry name" value="MacB_PCD"/>
    <property type="match status" value="1"/>
</dbReference>
<keyword evidence="2" id="KW-1003">Cell membrane</keyword>
<comment type="caution">
    <text evidence="9">The sequence shown here is derived from an EMBL/GenBank/DDBJ whole genome shotgun (WGS) entry which is preliminary data.</text>
</comment>
<keyword evidence="10" id="KW-1185">Reference proteome</keyword>